<dbReference type="PANTHER" id="PTHR46769:SF1">
    <property type="entry name" value="FIBROCYSTIN"/>
    <property type="match status" value="1"/>
</dbReference>
<reference evidence="2" key="1">
    <citation type="submission" date="2023-07" db="EMBL/GenBank/DDBJ databases">
        <authorList>
            <person name="Stuckert A."/>
        </authorList>
    </citation>
    <scope>NUCLEOTIDE SEQUENCE</scope>
</reference>
<evidence type="ECO:0000313" key="2">
    <source>
        <dbReference type="EMBL" id="CAJ0939627.1"/>
    </source>
</evidence>
<name>A0ABN9LDT0_9NEOB</name>
<gene>
    <name evidence="2" type="ORF">RIMI_LOCUS8081528</name>
</gene>
<dbReference type="InterPro" id="IPR052387">
    <property type="entry name" value="Fibrocystin"/>
</dbReference>
<evidence type="ECO:0000256" key="1">
    <source>
        <dbReference type="ARBA" id="ARBA00022729"/>
    </source>
</evidence>
<comment type="caution">
    <text evidence="2">The sequence shown here is derived from an EMBL/GenBank/DDBJ whole genome shotgun (WGS) entry which is preliminary data.</text>
</comment>
<keyword evidence="1" id="KW-0732">Signal</keyword>
<organism evidence="2 3">
    <name type="scientific">Ranitomeya imitator</name>
    <name type="common">mimic poison frog</name>
    <dbReference type="NCBI Taxonomy" id="111125"/>
    <lineage>
        <taxon>Eukaryota</taxon>
        <taxon>Metazoa</taxon>
        <taxon>Chordata</taxon>
        <taxon>Craniata</taxon>
        <taxon>Vertebrata</taxon>
        <taxon>Euteleostomi</taxon>
        <taxon>Amphibia</taxon>
        <taxon>Batrachia</taxon>
        <taxon>Anura</taxon>
        <taxon>Neobatrachia</taxon>
        <taxon>Hyloidea</taxon>
        <taxon>Dendrobatidae</taxon>
        <taxon>Dendrobatinae</taxon>
        <taxon>Ranitomeya</taxon>
    </lineage>
</organism>
<dbReference type="Proteomes" id="UP001176940">
    <property type="component" value="Unassembled WGS sequence"/>
</dbReference>
<dbReference type="PANTHER" id="PTHR46769">
    <property type="entry name" value="POLYCYSTIC KIDNEY AND HEPATIC DISEASE 1 (AUTOSOMAL RECESSIVE)-LIKE 1"/>
    <property type="match status" value="1"/>
</dbReference>
<keyword evidence="3" id="KW-1185">Reference proteome</keyword>
<dbReference type="EMBL" id="CAUEEQ010015751">
    <property type="protein sequence ID" value="CAJ0939627.1"/>
    <property type="molecule type" value="Genomic_DNA"/>
</dbReference>
<sequence length="259" mass="28849">MALGRIKCCFLFITLFNTHKLIRTTKIYLGEPTSPLNPSKKIRQQRQRVLKFDCDLIKKAEGKCMTSGIITPKRFQAVITHTTFRNFDREECTAIKTCSGCIMGQGGFTVKTQKLKFVKSPRKVFFPYPHCALNKDIDGSVSGLEGSHLLADTGILPDSSCWAVDCIDGGGVSGRVCASNITFHRMSIALERAPSVGYNITLQNSCNQTSSVNYVPDTLSNLYGWQAVLLDKETYTVIFHVPHRKAGLQETIEAHNCEY</sequence>
<accession>A0ABN9LDT0</accession>
<protein>
    <submittedName>
        <fullName evidence="2">Uncharacterized protein</fullName>
    </submittedName>
</protein>
<proteinExistence type="predicted"/>
<evidence type="ECO:0000313" key="3">
    <source>
        <dbReference type="Proteomes" id="UP001176940"/>
    </source>
</evidence>